<feature type="non-terminal residue" evidence="1">
    <location>
        <position position="1"/>
    </location>
</feature>
<dbReference type="EMBL" id="GEDC01007498">
    <property type="protein sequence ID" value="JAS29800.1"/>
    <property type="molecule type" value="Transcribed_RNA"/>
</dbReference>
<accession>A0A1B6DVV8</accession>
<feature type="non-terminal residue" evidence="1">
    <location>
        <position position="151"/>
    </location>
</feature>
<reference evidence="1" key="1">
    <citation type="submission" date="2015-12" db="EMBL/GenBank/DDBJ databases">
        <title>De novo transcriptome assembly of four potential Pierce s Disease insect vectors from Arizona vineyards.</title>
        <authorList>
            <person name="Tassone E.E."/>
        </authorList>
    </citation>
    <scope>NUCLEOTIDE SEQUENCE</scope>
</reference>
<dbReference type="AlphaFoldDB" id="A0A1B6DVV8"/>
<evidence type="ECO:0000313" key="1">
    <source>
        <dbReference type="EMBL" id="JAS29800.1"/>
    </source>
</evidence>
<name>A0A1B6DVV8_9HEMI</name>
<organism evidence="1">
    <name type="scientific">Clastoptera arizonana</name>
    <name type="common">Arizona spittle bug</name>
    <dbReference type="NCBI Taxonomy" id="38151"/>
    <lineage>
        <taxon>Eukaryota</taxon>
        <taxon>Metazoa</taxon>
        <taxon>Ecdysozoa</taxon>
        <taxon>Arthropoda</taxon>
        <taxon>Hexapoda</taxon>
        <taxon>Insecta</taxon>
        <taxon>Pterygota</taxon>
        <taxon>Neoptera</taxon>
        <taxon>Paraneoptera</taxon>
        <taxon>Hemiptera</taxon>
        <taxon>Auchenorrhyncha</taxon>
        <taxon>Cercopoidea</taxon>
        <taxon>Clastopteridae</taxon>
        <taxon>Clastoptera</taxon>
    </lineage>
</organism>
<protein>
    <submittedName>
        <fullName evidence="1">Uncharacterized protein</fullName>
    </submittedName>
</protein>
<gene>
    <name evidence="1" type="ORF">g.13798</name>
</gene>
<proteinExistence type="predicted"/>
<sequence length="151" mass="16868">SENLSNLQKNTVARKTINKNKLPIIHQIKLQTRTSDIKRPGDSLNNRHKLPNGTIILKKFKFRKGNSILKCNSAKQSAVQEYKKDNLKAMFESAESTDKVFKQMDSGIKEISSSVINNNISKKQNAPLAVVAISTNKSEDTTEVIIKTDKG</sequence>